<accession>A0ABD3Y1Q2</accession>
<feature type="domain" description="THAP-type" evidence="6">
    <location>
        <begin position="7"/>
        <end position="47"/>
    </location>
</feature>
<reference evidence="7 8" key="1">
    <citation type="submission" date="2024-11" db="EMBL/GenBank/DDBJ databases">
        <title>Chromosome-level genome assembly of the freshwater bivalve Anodonta woodiana.</title>
        <authorList>
            <person name="Chen X."/>
        </authorList>
    </citation>
    <scope>NUCLEOTIDE SEQUENCE [LARGE SCALE GENOMIC DNA]</scope>
    <source>
        <strain evidence="7">MN2024</strain>
        <tissue evidence="7">Gills</tissue>
    </source>
</reference>
<dbReference type="AlphaFoldDB" id="A0ABD3Y1Q2"/>
<gene>
    <name evidence="7" type="ORF">ACJMK2_003858</name>
</gene>
<keyword evidence="4" id="KW-0238">DNA-binding</keyword>
<dbReference type="Proteomes" id="UP001634394">
    <property type="component" value="Unassembled WGS sequence"/>
</dbReference>
<dbReference type="GO" id="GO:0008270">
    <property type="term" value="F:zinc ion binding"/>
    <property type="evidence" value="ECO:0007669"/>
    <property type="project" value="UniProtKB-KW"/>
</dbReference>
<dbReference type="EMBL" id="JBJQND010000001">
    <property type="protein sequence ID" value="KAL3891603.1"/>
    <property type="molecule type" value="Genomic_DNA"/>
</dbReference>
<dbReference type="GO" id="GO:0003677">
    <property type="term" value="F:DNA binding"/>
    <property type="evidence" value="ECO:0007669"/>
    <property type="project" value="UniProtKB-KW"/>
</dbReference>
<sequence length="192" mass="21952">MTRVFWIKFPKPIQNLDKSQRWVRACGRENFTTDKITRWTYICSKHFVGGNGPTTDYPDPIPATLTPNQKKEGSNTKSDNCSQRLLMEVAEVMVSLQDNPPLPDSSNFDIPNKTPYHLDTQIPEEESIQRAPPVCDAGTQTTYLCSDVVANKIERRIRNNDSQKVETSLKKDKTCVTKKFYFASLSKNEKLF</sequence>
<feature type="region of interest" description="Disordered" evidence="5">
    <location>
        <begin position="54"/>
        <end position="80"/>
    </location>
</feature>
<keyword evidence="8" id="KW-1185">Reference proteome</keyword>
<dbReference type="SUPFAM" id="SSF57716">
    <property type="entry name" value="Glucocorticoid receptor-like (DNA-binding domain)"/>
    <property type="match status" value="1"/>
</dbReference>
<name>A0ABD3Y1Q2_SINWO</name>
<evidence type="ECO:0000259" key="6">
    <source>
        <dbReference type="Pfam" id="PF05485"/>
    </source>
</evidence>
<protein>
    <recommendedName>
        <fullName evidence="6">THAP-type domain-containing protein</fullName>
    </recommendedName>
</protein>
<keyword evidence="1" id="KW-0479">Metal-binding</keyword>
<evidence type="ECO:0000313" key="8">
    <source>
        <dbReference type="Proteomes" id="UP001634394"/>
    </source>
</evidence>
<dbReference type="InterPro" id="IPR006612">
    <property type="entry name" value="THAP_Znf"/>
</dbReference>
<evidence type="ECO:0000313" key="7">
    <source>
        <dbReference type="EMBL" id="KAL3891603.1"/>
    </source>
</evidence>
<proteinExistence type="predicted"/>
<evidence type="ECO:0000256" key="2">
    <source>
        <dbReference type="ARBA" id="ARBA00022771"/>
    </source>
</evidence>
<evidence type="ECO:0000256" key="4">
    <source>
        <dbReference type="ARBA" id="ARBA00023125"/>
    </source>
</evidence>
<keyword evidence="3" id="KW-0862">Zinc</keyword>
<dbReference type="Pfam" id="PF05485">
    <property type="entry name" value="THAP"/>
    <property type="match status" value="1"/>
</dbReference>
<comment type="caution">
    <text evidence="7">The sequence shown here is derived from an EMBL/GenBank/DDBJ whole genome shotgun (WGS) entry which is preliminary data.</text>
</comment>
<evidence type="ECO:0000256" key="1">
    <source>
        <dbReference type="ARBA" id="ARBA00022723"/>
    </source>
</evidence>
<keyword evidence="2" id="KW-0863">Zinc-finger</keyword>
<organism evidence="7 8">
    <name type="scientific">Sinanodonta woodiana</name>
    <name type="common">Chinese pond mussel</name>
    <name type="synonym">Anodonta woodiana</name>
    <dbReference type="NCBI Taxonomy" id="1069815"/>
    <lineage>
        <taxon>Eukaryota</taxon>
        <taxon>Metazoa</taxon>
        <taxon>Spiralia</taxon>
        <taxon>Lophotrochozoa</taxon>
        <taxon>Mollusca</taxon>
        <taxon>Bivalvia</taxon>
        <taxon>Autobranchia</taxon>
        <taxon>Heteroconchia</taxon>
        <taxon>Palaeoheterodonta</taxon>
        <taxon>Unionida</taxon>
        <taxon>Unionoidea</taxon>
        <taxon>Unionidae</taxon>
        <taxon>Unioninae</taxon>
        <taxon>Sinanodonta</taxon>
    </lineage>
</organism>
<evidence type="ECO:0000256" key="5">
    <source>
        <dbReference type="SAM" id="MobiDB-lite"/>
    </source>
</evidence>
<evidence type="ECO:0000256" key="3">
    <source>
        <dbReference type="ARBA" id="ARBA00022833"/>
    </source>
</evidence>